<proteinExistence type="predicted"/>
<name>A0A3G2HS02_9BURK</name>
<evidence type="ECO:0000313" key="2">
    <source>
        <dbReference type="Proteomes" id="UP000268070"/>
    </source>
</evidence>
<sequence length="161" mass="18196">MVKLRVRPPVLTVDLRQAFEQFLDEQGDRIFIRSDLARYLYPLTEPRSRGGAGYLADLLIRQSCEEGKLVRRGHRYWGRPGSRRRLLSGAEIEELDVPVELIVRTRVPEKWLAADLETGELWVAGVTRQWVRLPAPARLEVLHALSGVSAGKGDGGKDRTV</sequence>
<organism evidence="1 2">
    <name type="scientific">Alcaligenes aquatilis</name>
    <dbReference type="NCBI Taxonomy" id="323284"/>
    <lineage>
        <taxon>Bacteria</taxon>
        <taxon>Pseudomonadati</taxon>
        <taxon>Pseudomonadota</taxon>
        <taxon>Betaproteobacteria</taxon>
        <taxon>Burkholderiales</taxon>
        <taxon>Alcaligenaceae</taxon>
        <taxon>Alcaligenes</taxon>
    </lineage>
</organism>
<dbReference type="Proteomes" id="UP000268070">
    <property type="component" value="Chromosome"/>
</dbReference>
<protein>
    <submittedName>
        <fullName evidence="1">Uncharacterized protein</fullName>
    </submittedName>
</protein>
<reference evidence="1 2" key="1">
    <citation type="submission" date="2018-09" db="EMBL/GenBank/DDBJ databases">
        <title>Complete genome sequence of the hydrocarbonoclastic bacterium Alcaligenes aquatilis QD168, isolated from a crude-oil polluted marine sediment of Central Chile.</title>
        <authorList>
            <person name="Duran R.E."/>
            <person name="Barra B."/>
            <person name="Salva-Serra F."/>
            <person name="Mendez V."/>
            <person name="Moore E.R.B."/>
            <person name="Seeger M."/>
        </authorList>
    </citation>
    <scope>NUCLEOTIDE SEQUENCE [LARGE SCALE GENOMIC DNA]</scope>
    <source>
        <strain evidence="1 2">QD168</strain>
    </source>
</reference>
<evidence type="ECO:0000313" key="1">
    <source>
        <dbReference type="EMBL" id="AYN19528.1"/>
    </source>
</evidence>
<dbReference type="KEGG" id="aaqu:D3M96_02640"/>
<dbReference type="AlphaFoldDB" id="A0A3G2HS02"/>
<dbReference type="OrthoDB" id="9013882at2"/>
<dbReference type="EMBL" id="CP032153">
    <property type="protein sequence ID" value="AYN19528.1"/>
    <property type="molecule type" value="Genomic_DNA"/>
</dbReference>
<accession>A0A3G2HS02</accession>
<gene>
    <name evidence="1" type="ORF">D3M96_02640</name>
</gene>